<proteinExistence type="predicted"/>
<dbReference type="Gene3D" id="4.10.60.10">
    <property type="entry name" value="Zinc finger, CCHC-type"/>
    <property type="match status" value="1"/>
</dbReference>
<dbReference type="InterPro" id="IPR001878">
    <property type="entry name" value="Znf_CCHC"/>
</dbReference>
<dbReference type="Proteomes" id="UP000075243">
    <property type="component" value="Unassembled WGS sequence"/>
</dbReference>
<dbReference type="InterPro" id="IPR036875">
    <property type="entry name" value="Znf_CCHC_sf"/>
</dbReference>
<feature type="domain" description="CCHC-type" evidence="2">
    <location>
        <begin position="82"/>
        <end position="98"/>
    </location>
</feature>
<sequence length="297" mass="34616">GKIFNEEEVNVKVLKSLNRRWKPTVTAIPKSKNLAQMTSVELFGKLREYEMDITRIAEEEQKDKKIKGLALKKSDKSSPKFKCFECGKAGHIKVDCPNLNKKGQEEKKSKFRSMKTKAYIAWEENDSTTSSETDSEEKENLCLMDNHENDYEEIDSGSSIYSYDQLYDAFCNLYKEAKKLSFENRYLKGDIKEMELKIYFLEKDINLLKSENEKLRFPCLECKNLYTVLKKRNEASMNKNKSITSHISCNYCTKPGHSSYKCMIRKFGVPCEKFVWIKKLNDDCTNTQGPKILWVPK</sequence>
<evidence type="ECO:0000313" key="4">
    <source>
        <dbReference type="Proteomes" id="UP000075243"/>
    </source>
</evidence>
<keyword evidence="4" id="KW-1185">Reference proteome</keyword>
<dbReference type="PROSITE" id="PS50158">
    <property type="entry name" value="ZF_CCHC"/>
    <property type="match status" value="1"/>
</dbReference>
<keyword evidence="1" id="KW-0863">Zinc-finger</keyword>
<dbReference type="GO" id="GO:0008270">
    <property type="term" value="F:zinc ion binding"/>
    <property type="evidence" value="ECO:0007669"/>
    <property type="project" value="UniProtKB-KW"/>
</dbReference>
<keyword evidence="1" id="KW-0862">Zinc</keyword>
<dbReference type="SUPFAM" id="SSF57756">
    <property type="entry name" value="Retrovirus zinc finger-like domains"/>
    <property type="match status" value="1"/>
</dbReference>
<evidence type="ECO:0000256" key="1">
    <source>
        <dbReference type="PROSITE-ProRule" id="PRU00047"/>
    </source>
</evidence>
<evidence type="ECO:0000259" key="2">
    <source>
        <dbReference type="PROSITE" id="PS50158"/>
    </source>
</evidence>
<feature type="non-terminal residue" evidence="3">
    <location>
        <position position="1"/>
    </location>
</feature>
<dbReference type="AlphaFoldDB" id="A0A151SFT1"/>
<dbReference type="EMBL" id="KQ483412">
    <property type="protein sequence ID" value="KYP53645.1"/>
    <property type="molecule type" value="Genomic_DNA"/>
</dbReference>
<accession>A0A151SFT1</accession>
<dbReference type="Gramene" id="C.cajan_23850.t">
    <property type="protein sequence ID" value="C.cajan_23850.t"/>
    <property type="gene ID" value="C.cajan_23850"/>
</dbReference>
<dbReference type="GO" id="GO:0003676">
    <property type="term" value="F:nucleic acid binding"/>
    <property type="evidence" value="ECO:0007669"/>
    <property type="project" value="InterPro"/>
</dbReference>
<reference evidence="3" key="1">
    <citation type="journal article" date="2012" name="Nat. Biotechnol.">
        <title>Draft genome sequence of pigeonpea (Cajanus cajan), an orphan legume crop of resource-poor farmers.</title>
        <authorList>
            <person name="Varshney R.K."/>
            <person name="Chen W."/>
            <person name="Li Y."/>
            <person name="Bharti A.K."/>
            <person name="Saxena R.K."/>
            <person name="Schlueter J.A."/>
            <person name="Donoghue M.T."/>
            <person name="Azam S."/>
            <person name="Fan G."/>
            <person name="Whaley A.M."/>
            <person name="Farmer A.D."/>
            <person name="Sheridan J."/>
            <person name="Iwata A."/>
            <person name="Tuteja R."/>
            <person name="Penmetsa R.V."/>
            <person name="Wu W."/>
            <person name="Upadhyaya H.D."/>
            <person name="Yang S.P."/>
            <person name="Shah T."/>
            <person name="Saxena K.B."/>
            <person name="Michael T."/>
            <person name="McCombie W.R."/>
            <person name="Yang B."/>
            <person name="Zhang G."/>
            <person name="Yang H."/>
            <person name="Wang J."/>
            <person name="Spillane C."/>
            <person name="Cook D.R."/>
            <person name="May G.D."/>
            <person name="Xu X."/>
            <person name="Jackson S.A."/>
        </authorList>
    </citation>
    <scope>NUCLEOTIDE SEQUENCE [LARGE SCALE GENOMIC DNA]</scope>
</reference>
<name>A0A151SFT1_CAJCA</name>
<keyword evidence="1" id="KW-0479">Metal-binding</keyword>
<organism evidence="3 4">
    <name type="scientific">Cajanus cajan</name>
    <name type="common">Pigeon pea</name>
    <name type="synonym">Cajanus indicus</name>
    <dbReference type="NCBI Taxonomy" id="3821"/>
    <lineage>
        <taxon>Eukaryota</taxon>
        <taxon>Viridiplantae</taxon>
        <taxon>Streptophyta</taxon>
        <taxon>Embryophyta</taxon>
        <taxon>Tracheophyta</taxon>
        <taxon>Spermatophyta</taxon>
        <taxon>Magnoliopsida</taxon>
        <taxon>eudicotyledons</taxon>
        <taxon>Gunneridae</taxon>
        <taxon>Pentapetalae</taxon>
        <taxon>rosids</taxon>
        <taxon>fabids</taxon>
        <taxon>Fabales</taxon>
        <taxon>Fabaceae</taxon>
        <taxon>Papilionoideae</taxon>
        <taxon>50 kb inversion clade</taxon>
        <taxon>NPAAA clade</taxon>
        <taxon>indigoferoid/millettioid clade</taxon>
        <taxon>Phaseoleae</taxon>
        <taxon>Cajanus</taxon>
    </lineage>
</organism>
<dbReference type="SMART" id="SM00343">
    <property type="entry name" value="ZnF_C2HC"/>
    <property type="match status" value="2"/>
</dbReference>
<gene>
    <name evidence="3" type="ORF">KK1_024540</name>
</gene>
<protein>
    <recommendedName>
        <fullName evidence="2">CCHC-type domain-containing protein</fullName>
    </recommendedName>
</protein>
<dbReference type="Pfam" id="PF00098">
    <property type="entry name" value="zf-CCHC"/>
    <property type="match status" value="1"/>
</dbReference>
<evidence type="ECO:0000313" key="3">
    <source>
        <dbReference type="EMBL" id="KYP53645.1"/>
    </source>
</evidence>